<dbReference type="InterPro" id="IPR012544">
    <property type="entry name" value="PHb"/>
</dbReference>
<feature type="domain" description="Bacterial Pleckstrin homology" evidence="1">
    <location>
        <begin position="4"/>
        <end position="129"/>
    </location>
</feature>
<organism evidence="2 3">
    <name type="scientific">Paenibacillus shirakamiensis</name>
    <dbReference type="NCBI Taxonomy" id="1265935"/>
    <lineage>
        <taxon>Bacteria</taxon>
        <taxon>Bacillati</taxon>
        <taxon>Bacillota</taxon>
        <taxon>Bacilli</taxon>
        <taxon>Bacillales</taxon>
        <taxon>Paenibacillaceae</taxon>
        <taxon>Paenibacillus</taxon>
    </lineage>
</organism>
<sequence length="142" mass="16144">MASLLGGLFNNYSEVSAEELTQQYGMYLMPNEKIRSGFKLIRDSFLFTDHRIVLIDHQGVTGRKTRVASIALDSIYEVTMETGGTGFDDSEITLHYITSPFYKSNNVQVASYKFEFGKKFNVQSLYIAFLTLAHQNHQRING</sequence>
<dbReference type="Pfam" id="PF08000">
    <property type="entry name" value="bPH_1"/>
    <property type="match status" value="1"/>
</dbReference>
<evidence type="ECO:0000313" key="3">
    <source>
        <dbReference type="Proteomes" id="UP001519288"/>
    </source>
</evidence>
<dbReference type="SUPFAM" id="SSF50729">
    <property type="entry name" value="PH domain-like"/>
    <property type="match status" value="1"/>
</dbReference>
<dbReference type="RefSeq" id="WP_209860108.1">
    <property type="nucleotide sequence ID" value="NZ_JAGGLD010000001.1"/>
</dbReference>
<comment type="caution">
    <text evidence="2">The sequence shown here is derived from an EMBL/GenBank/DDBJ whole genome shotgun (WGS) entry which is preliminary data.</text>
</comment>
<dbReference type="InterPro" id="IPR037063">
    <property type="entry name" value="PHb_sf"/>
</dbReference>
<name>A0ABS4JI70_9BACL</name>
<protein>
    <recommendedName>
        <fullName evidence="1">Bacterial Pleckstrin homology domain-containing protein</fullName>
    </recommendedName>
</protein>
<evidence type="ECO:0000259" key="1">
    <source>
        <dbReference type="Pfam" id="PF08000"/>
    </source>
</evidence>
<reference evidence="2 3" key="1">
    <citation type="submission" date="2021-03" db="EMBL/GenBank/DDBJ databases">
        <title>Genomic Encyclopedia of Type Strains, Phase IV (KMG-IV): sequencing the most valuable type-strain genomes for metagenomic binning, comparative biology and taxonomic classification.</title>
        <authorList>
            <person name="Goeker M."/>
        </authorList>
    </citation>
    <scope>NUCLEOTIDE SEQUENCE [LARGE SCALE GENOMIC DNA]</scope>
    <source>
        <strain evidence="2 3">DSM 26806</strain>
    </source>
</reference>
<evidence type="ECO:0000313" key="2">
    <source>
        <dbReference type="EMBL" id="MBP2000249.1"/>
    </source>
</evidence>
<gene>
    <name evidence="2" type="ORF">J2Z69_001268</name>
</gene>
<proteinExistence type="predicted"/>
<dbReference type="EMBL" id="JAGGLD010000001">
    <property type="protein sequence ID" value="MBP2000249.1"/>
    <property type="molecule type" value="Genomic_DNA"/>
</dbReference>
<keyword evidence="3" id="KW-1185">Reference proteome</keyword>
<dbReference type="Gene3D" id="2.30.29.50">
    <property type="entry name" value="Bacterial Pleckstrin homology domain"/>
    <property type="match status" value="1"/>
</dbReference>
<dbReference type="Proteomes" id="UP001519288">
    <property type="component" value="Unassembled WGS sequence"/>
</dbReference>
<accession>A0ABS4JI70</accession>